<sequence>MPETVISLGYSQDNIHPKEHHMLLLYTYPRGFGQFSLSPFCVKAAAFLQLSGLNWSRRDFDDPRKMPQAKLPVLHTDERLIPDSNNIRRYLENEGAIFDPDLSDMQRAQSHALTRMAEEHLYFNLVLDRWGNDAVWPTIRDRYFANVPALLRRPVANGLRRKLMQGLATHGIARFSDKDRLARVEQDLQAIQSCLWQSPFLMGNRPTSADLSVGPMLAAIRSTPVQTPLSRRVAADAQLSDYIARLEDTVQLP</sequence>
<dbReference type="InterPro" id="IPR036282">
    <property type="entry name" value="Glutathione-S-Trfase_C_sf"/>
</dbReference>
<dbReference type="InterPro" id="IPR050931">
    <property type="entry name" value="Mito_Protein_Transport_Metaxin"/>
</dbReference>
<dbReference type="Pfam" id="PF17172">
    <property type="entry name" value="GST_N_4"/>
    <property type="match status" value="1"/>
</dbReference>
<comment type="caution">
    <text evidence="3">The sequence shown here is derived from an EMBL/GenBank/DDBJ whole genome shotgun (WGS) entry which is preliminary data.</text>
</comment>
<dbReference type="Pfam" id="PF17171">
    <property type="entry name" value="GST_C_6"/>
    <property type="match status" value="1"/>
</dbReference>
<dbReference type="InterPro" id="IPR033468">
    <property type="entry name" value="Metaxin_GST"/>
</dbReference>
<evidence type="ECO:0000313" key="4">
    <source>
        <dbReference type="Proteomes" id="UP001255416"/>
    </source>
</evidence>
<evidence type="ECO:0000313" key="3">
    <source>
        <dbReference type="EMBL" id="MDU9004236.1"/>
    </source>
</evidence>
<dbReference type="InterPro" id="IPR040079">
    <property type="entry name" value="Glutathione_S-Trfase"/>
</dbReference>
<dbReference type="Proteomes" id="UP001255416">
    <property type="component" value="Unassembled WGS sequence"/>
</dbReference>
<dbReference type="SFLD" id="SFLDG01180">
    <property type="entry name" value="SUF1"/>
    <property type="match status" value="1"/>
</dbReference>
<evidence type="ECO:0000259" key="1">
    <source>
        <dbReference type="Pfam" id="PF17171"/>
    </source>
</evidence>
<reference evidence="4" key="1">
    <citation type="submission" date="2023-05" db="EMBL/GenBank/DDBJ databases">
        <title>Sedimentitalea sp. nov. JM2-8.</title>
        <authorList>
            <person name="Huang J."/>
        </authorList>
    </citation>
    <scope>NUCLEOTIDE SEQUENCE [LARGE SCALE GENOMIC DNA]</scope>
    <source>
        <strain evidence="4">KHS03</strain>
    </source>
</reference>
<dbReference type="InterPro" id="IPR026928">
    <property type="entry name" value="FAX/IsoI-like"/>
</dbReference>
<dbReference type="SUPFAM" id="SSF47616">
    <property type="entry name" value="GST C-terminal domain-like"/>
    <property type="match status" value="1"/>
</dbReference>
<accession>A0ABU3VDJ2</accession>
<feature type="domain" description="Thioredoxin-like fold" evidence="2">
    <location>
        <begin position="39"/>
        <end position="133"/>
    </location>
</feature>
<dbReference type="Gene3D" id="3.40.30.10">
    <property type="entry name" value="Glutaredoxin"/>
    <property type="match status" value="1"/>
</dbReference>
<organism evidence="3 4">
    <name type="scientific">Sedimentitalea todarodis</name>
    <dbReference type="NCBI Taxonomy" id="1631240"/>
    <lineage>
        <taxon>Bacteria</taxon>
        <taxon>Pseudomonadati</taxon>
        <taxon>Pseudomonadota</taxon>
        <taxon>Alphaproteobacteria</taxon>
        <taxon>Rhodobacterales</taxon>
        <taxon>Paracoccaceae</taxon>
        <taxon>Sedimentitalea</taxon>
    </lineage>
</organism>
<dbReference type="PANTHER" id="PTHR12289:SF41">
    <property type="entry name" value="FAILED AXON CONNECTIONS-RELATED"/>
    <property type="match status" value="1"/>
</dbReference>
<dbReference type="CDD" id="cd03193">
    <property type="entry name" value="GST_C_Metaxin"/>
    <property type="match status" value="1"/>
</dbReference>
<evidence type="ECO:0000259" key="2">
    <source>
        <dbReference type="Pfam" id="PF17172"/>
    </source>
</evidence>
<keyword evidence="4" id="KW-1185">Reference proteome</keyword>
<dbReference type="SFLD" id="SFLDG01200">
    <property type="entry name" value="SUF1.1"/>
    <property type="match status" value="1"/>
</dbReference>
<feature type="domain" description="Metaxin glutathione S-transferase" evidence="1">
    <location>
        <begin position="185"/>
        <end position="245"/>
    </location>
</feature>
<dbReference type="SUPFAM" id="SSF52833">
    <property type="entry name" value="Thioredoxin-like"/>
    <property type="match status" value="1"/>
</dbReference>
<name>A0ABU3VDJ2_9RHOB</name>
<dbReference type="InterPro" id="IPR012336">
    <property type="entry name" value="Thioredoxin-like_fold"/>
</dbReference>
<gene>
    <name evidence="3" type="ORF">QO231_10260</name>
</gene>
<dbReference type="EMBL" id="JASMWN010000006">
    <property type="protein sequence ID" value="MDU9004236.1"/>
    <property type="molecule type" value="Genomic_DNA"/>
</dbReference>
<dbReference type="PANTHER" id="PTHR12289">
    <property type="entry name" value="METAXIN RELATED"/>
    <property type="match status" value="1"/>
</dbReference>
<protein>
    <submittedName>
        <fullName evidence="3">Glutathione S-transferase family protein</fullName>
    </submittedName>
</protein>
<dbReference type="RefSeq" id="WP_316775782.1">
    <property type="nucleotide sequence ID" value="NZ_JASMWN010000006.1"/>
</dbReference>
<proteinExistence type="predicted"/>
<dbReference type="SFLD" id="SFLDS00019">
    <property type="entry name" value="Glutathione_Transferase_(cytos"/>
    <property type="match status" value="1"/>
</dbReference>
<dbReference type="InterPro" id="IPR036249">
    <property type="entry name" value="Thioredoxin-like_sf"/>
</dbReference>
<dbReference type="Gene3D" id="1.20.1050.10">
    <property type="match status" value="1"/>
</dbReference>